<dbReference type="Proteomes" id="UP001055072">
    <property type="component" value="Unassembled WGS sequence"/>
</dbReference>
<sequence>MPRLIPRLLKALSRIPENSRDTNTYIPAAPPRRRTIRPRHVPTLNVPSHLGRQRSVLLDEVNPITNSDAFRKKMSPQPLVRPVSAVPSVTEAQEDDGEIDVDELVNERRIMTAEERGWWANPYLRMLASPMRQCIVTDLVQPADFMVRLAPMHVPVDRTGEKLTTFFPDGMEHPRYRGKRAGSACYVLCYKDAVEHIVQSRPHQKKFLDNVLPPGSLLTEHVGHVLRVRVIQELELLGERLRCRPVLSREIPVLRRLLRTELQQIKNEGVIPQEGAVAVLIVPPPNKDPSSKRRPEPSMSAPPNVPDDTKTRKYPVSELYSVKNGQADTNTTNSLISTSSAKVPLYHGASLFPLPAQRAAFYRALKDVVHIEARARSSQFRPDNDGNRFKSHKPLDLEERKNSHAYVLYSTAQSLERADSVPLAIALWRLRMWEGGGWDDDHNSTGIYMRNPPWFDRNAEQ</sequence>
<keyword evidence="2" id="KW-1185">Reference proteome</keyword>
<name>A0ACB8UDZ4_9APHY</name>
<accession>A0ACB8UDZ4</accession>
<comment type="caution">
    <text evidence="1">The sequence shown here is derived from an EMBL/GenBank/DDBJ whole genome shotgun (WGS) entry which is preliminary data.</text>
</comment>
<dbReference type="EMBL" id="MU274903">
    <property type="protein sequence ID" value="KAI0092602.1"/>
    <property type="molecule type" value="Genomic_DNA"/>
</dbReference>
<gene>
    <name evidence="1" type="ORF">BDY19DRAFT_925171</name>
</gene>
<proteinExistence type="predicted"/>
<protein>
    <submittedName>
        <fullName evidence="1">Uncharacterized protein</fullName>
    </submittedName>
</protein>
<organism evidence="1 2">
    <name type="scientific">Irpex rosettiformis</name>
    <dbReference type="NCBI Taxonomy" id="378272"/>
    <lineage>
        <taxon>Eukaryota</taxon>
        <taxon>Fungi</taxon>
        <taxon>Dikarya</taxon>
        <taxon>Basidiomycota</taxon>
        <taxon>Agaricomycotina</taxon>
        <taxon>Agaricomycetes</taxon>
        <taxon>Polyporales</taxon>
        <taxon>Irpicaceae</taxon>
        <taxon>Irpex</taxon>
    </lineage>
</organism>
<reference evidence="1" key="1">
    <citation type="journal article" date="2021" name="Environ. Microbiol.">
        <title>Gene family expansions and transcriptome signatures uncover fungal adaptations to wood decay.</title>
        <authorList>
            <person name="Hage H."/>
            <person name="Miyauchi S."/>
            <person name="Viragh M."/>
            <person name="Drula E."/>
            <person name="Min B."/>
            <person name="Chaduli D."/>
            <person name="Navarro D."/>
            <person name="Favel A."/>
            <person name="Norest M."/>
            <person name="Lesage-Meessen L."/>
            <person name="Balint B."/>
            <person name="Merenyi Z."/>
            <person name="de Eugenio L."/>
            <person name="Morin E."/>
            <person name="Martinez A.T."/>
            <person name="Baldrian P."/>
            <person name="Stursova M."/>
            <person name="Martinez M.J."/>
            <person name="Novotny C."/>
            <person name="Magnuson J.K."/>
            <person name="Spatafora J.W."/>
            <person name="Maurice S."/>
            <person name="Pangilinan J."/>
            <person name="Andreopoulos W."/>
            <person name="LaButti K."/>
            <person name="Hundley H."/>
            <person name="Na H."/>
            <person name="Kuo A."/>
            <person name="Barry K."/>
            <person name="Lipzen A."/>
            <person name="Henrissat B."/>
            <person name="Riley R."/>
            <person name="Ahrendt S."/>
            <person name="Nagy L.G."/>
            <person name="Grigoriev I.V."/>
            <person name="Martin F."/>
            <person name="Rosso M.N."/>
        </authorList>
    </citation>
    <scope>NUCLEOTIDE SEQUENCE</scope>
    <source>
        <strain evidence="1">CBS 384.51</strain>
    </source>
</reference>
<evidence type="ECO:0000313" key="1">
    <source>
        <dbReference type="EMBL" id="KAI0092602.1"/>
    </source>
</evidence>
<evidence type="ECO:0000313" key="2">
    <source>
        <dbReference type="Proteomes" id="UP001055072"/>
    </source>
</evidence>